<dbReference type="GO" id="GO:0000122">
    <property type="term" value="P:negative regulation of transcription by RNA polymerase II"/>
    <property type="evidence" value="ECO:0007669"/>
    <property type="project" value="TreeGrafter"/>
</dbReference>
<protein>
    <recommendedName>
        <fullName evidence="3">SWR1-complex protein 4</fullName>
    </recommendedName>
</protein>
<evidence type="ECO:0000256" key="2">
    <source>
        <dbReference type="ARBA" id="ARBA00006918"/>
    </source>
</evidence>
<comment type="similarity">
    <text evidence="2">Belongs to the SWC4 family.</text>
</comment>
<evidence type="ECO:0000313" key="11">
    <source>
        <dbReference type="EMBL" id="SCU82362.1"/>
    </source>
</evidence>
<accession>A0A1G4IYR7</accession>
<feature type="region of interest" description="Disordered" evidence="9">
    <location>
        <begin position="1"/>
        <end position="36"/>
    </location>
</feature>
<dbReference type="AlphaFoldDB" id="A0A1G4IYR7"/>
<name>A0A1G4IYR7_9SACH</name>
<keyword evidence="7" id="KW-0539">Nucleus</keyword>
<evidence type="ECO:0000256" key="9">
    <source>
        <dbReference type="SAM" id="MobiDB-lite"/>
    </source>
</evidence>
<dbReference type="GO" id="GO:0006281">
    <property type="term" value="P:DNA repair"/>
    <property type="evidence" value="ECO:0007669"/>
    <property type="project" value="EnsemblFungi"/>
</dbReference>
<dbReference type="STRING" id="1266660.A0A1G4IYR7"/>
<dbReference type="GO" id="GO:0035267">
    <property type="term" value="C:NuA4 histone acetyltransferase complex"/>
    <property type="evidence" value="ECO:0007669"/>
    <property type="project" value="EnsemblFungi"/>
</dbReference>
<dbReference type="OrthoDB" id="19740at2759"/>
<gene>
    <name evidence="11" type="ORF">LADA_0C04720G</name>
</gene>
<dbReference type="Pfam" id="PF16282">
    <property type="entry name" value="SANT_DAMP1_like"/>
    <property type="match status" value="1"/>
</dbReference>
<evidence type="ECO:0000259" key="10">
    <source>
        <dbReference type="Pfam" id="PF16282"/>
    </source>
</evidence>
<evidence type="ECO:0000256" key="8">
    <source>
        <dbReference type="ARBA" id="ARBA00025264"/>
    </source>
</evidence>
<proteinExistence type="inferred from homology"/>
<feature type="region of interest" description="Disordered" evidence="9">
    <location>
        <begin position="304"/>
        <end position="354"/>
    </location>
</feature>
<dbReference type="PANTHER" id="PTHR12855">
    <property type="entry name" value="DNA METHYLTRANSFERASE 1-ASSOCIATED PROTEIN 1 FAMILY MEMBER"/>
    <property type="match status" value="1"/>
</dbReference>
<dbReference type="GO" id="GO:0051276">
    <property type="term" value="P:chromosome organization"/>
    <property type="evidence" value="ECO:0007669"/>
    <property type="project" value="EnsemblFungi"/>
</dbReference>
<sequence>MSSSDIFDVLNIQRTGSPGSSGATPAPSRTPKAQVSGMQRELYNLLGDNTPPVAIQKSTKFKDKLRAMAKPSPWTFAEFQPSPHVKLQHWVKGSKELVGQQPQTNTFGKYNTELTIPTFTKEEYDSFMGSTHEQIGSEKWEYSEIEGLFNLCRKYDLRWFVIQDRYEGKGGRTLEDIKEIFYYVCHQYFLMKSPDNPLVPSLNFSKEKEVERKKYLQRLLSRSAAEIAEEEALIVESKKFEMAAKRTSSERDSLLRLLDSPNADKPIGQFLTSQGMTQLYNSLLSDKSKKRKHDQVVPENPWMKQQQQFAQQKQQMQQLHDQKVSSSSNSNNNSNSNSNSQNAVKKTKKQKQEMQIAVKRKADSEYAEQLLKSFTADERKSMGVQLHGEKLPSGAYLRSTRISTFKAATQGKIATTLQELGLPARPAMPTYEVIRYHEALLSRINNLLDLKKQVDKLEAERDIKN</sequence>
<comment type="subcellular location">
    <subcellularLocation>
        <location evidence="1">Nucleus</location>
    </subcellularLocation>
</comment>
<keyword evidence="12" id="KW-1185">Reference proteome</keyword>
<dbReference type="InterPro" id="IPR027109">
    <property type="entry name" value="Swc4/Dmap1"/>
</dbReference>
<evidence type="ECO:0000256" key="6">
    <source>
        <dbReference type="ARBA" id="ARBA00023163"/>
    </source>
</evidence>
<reference evidence="12" key="1">
    <citation type="submission" date="2016-03" db="EMBL/GenBank/DDBJ databases">
        <authorList>
            <person name="Devillers H."/>
        </authorList>
    </citation>
    <scope>NUCLEOTIDE SEQUENCE [LARGE SCALE GENOMIC DNA]</scope>
</reference>
<evidence type="ECO:0000256" key="5">
    <source>
        <dbReference type="ARBA" id="ARBA00023015"/>
    </source>
</evidence>
<feature type="compositionally biased region" description="Low complexity" evidence="9">
    <location>
        <begin position="305"/>
        <end position="340"/>
    </location>
</feature>
<feature type="compositionally biased region" description="Low complexity" evidence="9">
    <location>
        <begin position="15"/>
        <end position="27"/>
    </location>
</feature>
<dbReference type="PANTHER" id="PTHR12855:SF10">
    <property type="entry name" value="DNA METHYLTRANSFERASE 1-ASSOCIATED PROTEIN 1"/>
    <property type="match status" value="1"/>
</dbReference>
<dbReference type="GO" id="GO:0006338">
    <property type="term" value="P:chromatin remodeling"/>
    <property type="evidence" value="ECO:0007669"/>
    <property type="project" value="EnsemblFungi"/>
</dbReference>
<evidence type="ECO:0000256" key="3">
    <source>
        <dbReference type="ARBA" id="ARBA00019132"/>
    </source>
</evidence>
<organism evidence="11 12">
    <name type="scientific">Lachancea dasiensis</name>
    <dbReference type="NCBI Taxonomy" id="1072105"/>
    <lineage>
        <taxon>Eukaryota</taxon>
        <taxon>Fungi</taxon>
        <taxon>Dikarya</taxon>
        <taxon>Ascomycota</taxon>
        <taxon>Saccharomycotina</taxon>
        <taxon>Saccharomycetes</taxon>
        <taxon>Saccharomycetales</taxon>
        <taxon>Saccharomycetaceae</taxon>
        <taxon>Lachancea</taxon>
    </lineage>
</organism>
<keyword evidence="6" id="KW-0804">Transcription</keyword>
<dbReference type="GO" id="GO:0003714">
    <property type="term" value="F:transcription corepressor activity"/>
    <property type="evidence" value="ECO:0007669"/>
    <property type="project" value="TreeGrafter"/>
</dbReference>
<evidence type="ECO:0000256" key="4">
    <source>
        <dbReference type="ARBA" id="ARBA00022853"/>
    </source>
</evidence>
<dbReference type="GO" id="GO:0000812">
    <property type="term" value="C:Swr1 complex"/>
    <property type="evidence" value="ECO:0007669"/>
    <property type="project" value="EnsemblFungi"/>
</dbReference>
<evidence type="ECO:0000256" key="1">
    <source>
        <dbReference type="ARBA" id="ARBA00004123"/>
    </source>
</evidence>
<keyword evidence="4" id="KW-0156">Chromatin regulator</keyword>
<dbReference type="Proteomes" id="UP000190274">
    <property type="component" value="Chromosome C"/>
</dbReference>
<keyword evidence="5" id="KW-0805">Transcription regulation</keyword>
<dbReference type="InterPro" id="IPR032563">
    <property type="entry name" value="DAMP1_SANT-like"/>
</dbReference>
<feature type="domain" description="DAMP1 SANT/Myb-like" evidence="10">
    <location>
        <begin position="106"/>
        <end position="188"/>
    </location>
</feature>
<evidence type="ECO:0000256" key="7">
    <source>
        <dbReference type="ARBA" id="ARBA00023242"/>
    </source>
</evidence>
<dbReference type="EMBL" id="LT598459">
    <property type="protein sequence ID" value="SCU82362.1"/>
    <property type="molecule type" value="Genomic_DNA"/>
</dbReference>
<dbReference type="Gene3D" id="1.10.10.60">
    <property type="entry name" value="Homeodomain-like"/>
    <property type="match status" value="1"/>
</dbReference>
<evidence type="ECO:0000313" key="12">
    <source>
        <dbReference type="Proteomes" id="UP000190274"/>
    </source>
</evidence>
<comment type="function">
    <text evidence="8">Component of the SWR1 complex which mediates the ATP-dependent exchange of histone H2A for the H2A variant HZT1 leading to transcriptional regulation of selected genes by chromatin remodeling. Component of the NuA4 histone acetyltransferase complex which is involved in transcriptional activation of selected genes principally by acetylation of nucleosomal histone H4 and H2A. The NuA4 complex is also involved in DNA repair.</text>
</comment>